<evidence type="ECO:0000313" key="1">
    <source>
        <dbReference type="EMBL" id="BBY36840.1"/>
    </source>
</evidence>
<dbReference type="Proteomes" id="UP000465812">
    <property type="component" value="Chromosome"/>
</dbReference>
<reference evidence="1 2" key="1">
    <citation type="journal article" date="2019" name="Emerg. Microbes Infect.">
        <title>Comprehensive subspecies identification of 175 nontuberculous mycobacteria species based on 7547 genomic profiles.</title>
        <authorList>
            <person name="Matsumoto Y."/>
            <person name="Kinjo T."/>
            <person name="Motooka D."/>
            <person name="Nabeya D."/>
            <person name="Jung N."/>
            <person name="Uechi K."/>
            <person name="Horii T."/>
            <person name="Iida T."/>
            <person name="Fujita J."/>
            <person name="Nakamura S."/>
        </authorList>
    </citation>
    <scope>NUCLEOTIDE SEQUENCE [LARGE SCALE GENOMIC DNA]</scope>
    <source>
        <strain evidence="1 2">JCM 18113</strain>
    </source>
</reference>
<sequence length="115" mass="12294">MLTAGWDLPIAVADEGTPVVVDCGQPQVRPEHIILTCADNTWAIDNLVWRSWGADGATGSGIEFKVTCVPNCAQGSPTYSPVTVTLTGATPPDFRYTTAVIADQNTGRSDTWPMR</sequence>
<evidence type="ECO:0000313" key="2">
    <source>
        <dbReference type="Proteomes" id="UP000465812"/>
    </source>
</evidence>
<protein>
    <recommendedName>
        <fullName evidence="3">LppP/LprE family lipoprotein</fullName>
    </recommendedName>
</protein>
<organism evidence="1 2">
    <name type="scientific">Mycobacterium mantenii</name>
    <dbReference type="NCBI Taxonomy" id="560555"/>
    <lineage>
        <taxon>Bacteria</taxon>
        <taxon>Bacillati</taxon>
        <taxon>Actinomycetota</taxon>
        <taxon>Actinomycetes</taxon>
        <taxon>Mycobacteriales</taxon>
        <taxon>Mycobacteriaceae</taxon>
        <taxon>Mycobacterium</taxon>
        <taxon>Mycobacterium avium complex (MAC)</taxon>
    </lineage>
</organism>
<keyword evidence="2" id="KW-1185">Reference proteome</keyword>
<accession>A0ABN6A5J0</accession>
<name>A0ABN6A5J0_MYCNT</name>
<gene>
    <name evidence="1" type="ORF">MMAN_09740</name>
</gene>
<dbReference type="EMBL" id="AP022590">
    <property type="protein sequence ID" value="BBY36840.1"/>
    <property type="molecule type" value="Genomic_DNA"/>
</dbReference>
<proteinExistence type="predicted"/>
<evidence type="ECO:0008006" key="3">
    <source>
        <dbReference type="Google" id="ProtNLM"/>
    </source>
</evidence>